<feature type="region of interest" description="Disordered" evidence="1">
    <location>
        <begin position="301"/>
        <end position="338"/>
    </location>
</feature>
<gene>
    <name evidence="2" type="ORF">ANE_LOCUS6400</name>
</gene>
<keyword evidence="3" id="KW-1185">Reference proteome</keyword>
<dbReference type="PANTHER" id="PTHR46868:SF4">
    <property type="entry name" value="FLZ-TYPE DOMAIN-CONTAINING PROTEIN"/>
    <property type="match status" value="1"/>
</dbReference>
<evidence type="ECO:0000313" key="3">
    <source>
        <dbReference type="Proteomes" id="UP000489600"/>
    </source>
</evidence>
<reference evidence="2" key="1">
    <citation type="submission" date="2019-07" db="EMBL/GenBank/DDBJ databases">
        <authorList>
            <person name="Dittberner H."/>
        </authorList>
    </citation>
    <scope>NUCLEOTIDE SEQUENCE [LARGE SCALE GENOMIC DNA]</scope>
</reference>
<feature type="compositionally biased region" description="Polar residues" evidence="1">
    <location>
        <begin position="317"/>
        <end position="326"/>
    </location>
</feature>
<dbReference type="InterPro" id="IPR044585">
    <property type="entry name" value="FLZ10/11"/>
</dbReference>
<evidence type="ECO:0000313" key="2">
    <source>
        <dbReference type="EMBL" id="VVA95955.1"/>
    </source>
</evidence>
<name>A0A565B596_9BRAS</name>
<protein>
    <submittedName>
        <fullName evidence="2">Uncharacterized protein</fullName>
    </submittedName>
</protein>
<proteinExistence type="predicted"/>
<dbReference type="EMBL" id="CABITT030000002">
    <property type="protein sequence ID" value="VVA95955.1"/>
    <property type="molecule type" value="Genomic_DNA"/>
</dbReference>
<dbReference type="PANTHER" id="PTHR46868">
    <property type="entry name" value="FCS-LIKE ZINC FINGER 11"/>
    <property type="match status" value="1"/>
</dbReference>
<dbReference type="OrthoDB" id="1153198at2759"/>
<dbReference type="Proteomes" id="UP000489600">
    <property type="component" value="Unassembled WGS sequence"/>
</dbReference>
<sequence length="338" mass="36587">MNSHQLNHFVDELIMAEAEAVPDTSDLVDLKHISAPLFSIPGFFVGFGAKGTHDSDAGKSPTSPLDFGVFANFGGLFSPRSPAPSSPRFSQRNKWVCDKIGLSVLSSMASSIGDEGGQSDSFRRENIVLAPQIKVNVDRRAERSSKLFDDPCVKSNSLPKNFSAASLSDAINIQSNMRDSITDVWDTTVVEERNSPRRSSSSPMDIISSQAYSRSLSGREMALSEDYTCIISHGPNPKTTHIFGDCILDCDPKELGGLGTKEDIEKPEGDSLPNFLDDSLSQLCSCTGKPQDCQNIHIDSEVSAEKEPEEGGVEDSLNISPGSSYTEDLFPMAMPLNP</sequence>
<evidence type="ECO:0000256" key="1">
    <source>
        <dbReference type="SAM" id="MobiDB-lite"/>
    </source>
</evidence>
<organism evidence="2 3">
    <name type="scientific">Arabis nemorensis</name>
    <dbReference type="NCBI Taxonomy" id="586526"/>
    <lineage>
        <taxon>Eukaryota</taxon>
        <taxon>Viridiplantae</taxon>
        <taxon>Streptophyta</taxon>
        <taxon>Embryophyta</taxon>
        <taxon>Tracheophyta</taxon>
        <taxon>Spermatophyta</taxon>
        <taxon>Magnoliopsida</taxon>
        <taxon>eudicotyledons</taxon>
        <taxon>Gunneridae</taxon>
        <taxon>Pentapetalae</taxon>
        <taxon>rosids</taxon>
        <taxon>malvids</taxon>
        <taxon>Brassicales</taxon>
        <taxon>Brassicaceae</taxon>
        <taxon>Arabideae</taxon>
        <taxon>Arabis</taxon>
    </lineage>
</organism>
<comment type="caution">
    <text evidence="2">The sequence shown here is derived from an EMBL/GenBank/DDBJ whole genome shotgun (WGS) entry which is preliminary data.</text>
</comment>
<accession>A0A565B596</accession>
<dbReference type="AlphaFoldDB" id="A0A565B596"/>